<accession>A0A517M7Y0</accession>
<protein>
    <recommendedName>
        <fullName evidence="1">DUF1559 domain-containing protein</fullName>
    </recommendedName>
</protein>
<dbReference type="RefSeq" id="WP_145348697.1">
    <property type="nucleotide sequence ID" value="NZ_CP036261.1"/>
</dbReference>
<dbReference type="InterPro" id="IPR027558">
    <property type="entry name" value="Pre_pil_HX9DG_C"/>
</dbReference>
<gene>
    <name evidence="2" type="ORF">EC9_52020</name>
</gene>
<sequence length="309" mass="33468">MKFFKRDLVSFRAGFTLVELLVVIAIIGILVGLLLPAVQAAREAARRMQCSNNFKQIGLALHNYHDTYRSFPPGELTVSRLGVLALILPQIEQGPLHDQLSAAGAYIGRNTTAAPAWHSNPAIVSTGTVPLAKTVIPAYVCPSDPSSDLNERMKSNDSGAFAKANYVGVYTAVSYDAAGAKTADRKATFYEDSKVRFRDITDGTSNTIVMVERAGMAPYNSSMWMGWHNLPGPIDNSYQFSIRTRINRLSNDTNYPIHGTSAYAASSAHPGGAQFLRGDGSVTLLPETIDLPTYAAMGTIDWGEVIGEY</sequence>
<dbReference type="Pfam" id="PF07963">
    <property type="entry name" value="N_methyl"/>
    <property type="match status" value="1"/>
</dbReference>
<keyword evidence="3" id="KW-1185">Reference proteome</keyword>
<dbReference type="NCBIfam" id="TIGR04294">
    <property type="entry name" value="pre_pil_HX9DG"/>
    <property type="match status" value="1"/>
</dbReference>
<dbReference type="OrthoDB" id="247601at2"/>
<dbReference type="SUPFAM" id="SSF54523">
    <property type="entry name" value="Pili subunits"/>
    <property type="match status" value="1"/>
</dbReference>
<proteinExistence type="predicted"/>
<reference evidence="2 3" key="1">
    <citation type="submission" date="2019-02" db="EMBL/GenBank/DDBJ databases">
        <title>Deep-cultivation of Planctomycetes and their phenomic and genomic characterization uncovers novel biology.</title>
        <authorList>
            <person name="Wiegand S."/>
            <person name="Jogler M."/>
            <person name="Boedeker C."/>
            <person name="Pinto D."/>
            <person name="Vollmers J."/>
            <person name="Rivas-Marin E."/>
            <person name="Kohn T."/>
            <person name="Peeters S.H."/>
            <person name="Heuer A."/>
            <person name="Rast P."/>
            <person name="Oberbeckmann S."/>
            <person name="Bunk B."/>
            <person name="Jeske O."/>
            <person name="Meyerdierks A."/>
            <person name="Storesund J.E."/>
            <person name="Kallscheuer N."/>
            <person name="Luecker S."/>
            <person name="Lage O.M."/>
            <person name="Pohl T."/>
            <person name="Merkel B.J."/>
            <person name="Hornburger P."/>
            <person name="Mueller R.-W."/>
            <person name="Bruemmer F."/>
            <person name="Labrenz M."/>
            <person name="Spormann A.M."/>
            <person name="Op den Camp H."/>
            <person name="Overmann J."/>
            <person name="Amann R."/>
            <person name="Jetten M.S.M."/>
            <person name="Mascher T."/>
            <person name="Medema M.H."/>
            <person name="Devos D.P."/>
            <person name="Kaster A.-K."/>
            <person name="Ovreas L."/>
            <person name="Rohde M."/>
            <person name="Galperin M.Y."/>
            <person name="Jogler C."/>
        </authorList>
    </citation>
    <scope>NUCLEOTIDE SEQUENCE [LARGE SCALE GENOMIC DNA]</scope>
    <source>
        <strain evidence="2 3">EC9</strain>
    </source>
</reference>
<dbReference type="NCBIfam" id="TIGR02532">
    <property type="entry name" value="IV_pilin_GFxxxE"/>
    <property type="match status" value="1"/>
</dbReference>
<dbReference type="Proteomes" id="UP000319557">
    <property type="component" value="Chromosome"/>
</dbReference>
<dbReference type="InterPro" id="IPR012902">
    <property type="entry name" value="N_methyl_site"/>
</dbReference>
<evidence type="ECO:0000259" key="1">
    <source>
        <dbReference type="Pfam" id="PF07596"/>
    </source>
</evidence>
<name>A0A517M7Y0_9BACT</name>
<dbReference type="AlphaFoldDB" id="A0A517M7Y0"/>
<feature type="domain" description="DUF1559" evidence="1">
    <location>
        <begin position="39"/>
        <end position="291"/>
    </location>
</feature>
<dbReference type="Gene3D" id="3.30.700.10">
    <property type="entry name" value="Glycoprotein, Type 4 Pilin"/>
    <property type="match status" value="1"/>
</dbReference>
<dbReference type="PANTHER" id="PTHR30093">
    <property type="entry name" value="GENERAL SECRETION PATHWAY PROTEIN G"/>
    <property type="match status" value="1"/>
</dbReference>
<dbReference type="InterPro" id="IPR011453">
    <property type="entry name" value="DUF1559"/>
</dbReference>
<dbReference type="PANTHER" id="PTHR30093:SF2">
    <property type="entry name" value="TYPE II SECRETION SYSTEM PROTEIN H"/>
    <property type="match status" value="1"/>
</dbReference>
<dbReference type="Pfam" id="PF07596">
    <property type="entry name" value="SBP_bac_10"/>
    <property type="match status" value="1"/>
</dbReference>
<organism evidence="2 3">
    <name type="scientific">Rosistilla ulvae</name>
    <dbReference type="NCBI Taxonomy" id="1930277"/>
    <lineage>
        <taxon>Bacteria</taxon>
        <taxon>Pseudomonadati</taxon>
        <taxon>Planctomycetota</taxon>
        <taxon>Planctomycetia</taxon>
        <taxon>Pirellulales</taxon>
        <taxon>Pirellulaceae</taxon>
        <taxon>Rosistilla</taxon>
    </lineage>
</organism>
<dbReference type="PROSITE" id="PS00409">
    <property type="entry name" value="PROKAR_NTER_METHYL"/>
    <property type="match status" value="1"/>
</dbReference>
<dbReference type="KEGG" id="ruv:EC9_52020"/>
<dbReference type="EMBL" id="CP036261">
    <property type="protein sequence ID" value="QDS90983.1"/>
    <property type="molecule type" value="Genomic_DNA"/>
</dbReference>
<evidence type="ECO:0000313" key="3">
    <source>
        <dbReference type="Proteomes" id="UP000319557"/>
    </source>
</evidence>
<dbReference type="InterPro" id="IPR045584">
    <property type="entry name" value="Pilin-like"/>
</dbReference>
<evidence type="ECO:0000313" key="2">
    <source>
        <dbReference type="EMBL" id="QDS90983.1"/>
    </source>
</evidence>